<comment type="caution">
    <text evidence="2">The sequence shown here is derived from an EMBL/GenBank/DDBJ whole genome shotgun (WGS) entry which is preliminary data.</text>
</comment>
<gene>
    <name evidence="2" type="ORF">AWU65_31175</name>
</gene>
<evidence type="ECO:0000313" key="2">
    <source>
        <dbReference type="EMBL" id="KZS44517.1"/>
    </source>
</evidence>
<evidence type="ECO:0000313" key="3">
    <source>
        <dbReference type="Proteomes" id="UP000076796"/>
    </source>
</evidence>
<dbReference type="STRING" id="59843.A3958_03440"/>
<dbReference type="EMBL" id="LWMH01000002">
    <property type="protein sequence ID" value="KZS44517.1"/>
    <property type="molecule type" value="Genomic_DNA"/>
</dbReference>
<sequence>MRRRCLVNGNQKERAPHSHDEPTIAPGMETNDDLRIEAAEDEVERGDYTEVTQLIIDRTPSDEE</sequence>
<dbReference type="OrthoDB" id="2665450at2"/>
<feature type="compositionally biased region" description="Basic and acidic residues" evidence="1">
    <location>
        <begin position="11"/>
        <end position="22"/>
    </location>
</feature>
<reference evidence="2" key="1">
    <citation type="journal article" date="2016" name="Genome Announc.">
        <title>Draft genomes of two strains of Paenibacillus glucanolyticus with capability to degrade lignocellulose.</title>
        <authorList>
            <person name="Mathews S.L."/>
            <person name="Pawlak J."/>
            <person name="Grunden A.M."/>
        </authorList>
    </citation>
    <scope>NUCLEOTIDE SEQUENCE [LARGE SCALE GENOMIC DNA]</scope>
    <source>
        <strain evidence="2">SLM1</strain>
    </source>
</reference>
<keyword evidence="3" id="KW-1185">Reference proteome</keyword>
<dbReference type="AlphaFoldDB" id="A0A163FQL6"/>
<accession>A0A163FQL6</accession>
<dbReference type="KEGG" id="pglu:A3958_03440"/>
<protein>
    <submittedName>
        <fullName evidence="2">Uncharacterized protein</fullName>
    </submittedName>
</protein>
<name>A0A163FQL6_9BACL</name>
<evidence type="ECO:0000256" key="1">
    <source>
        <dbReference type="SAM" id="MobiDB-lite"/>
    </source>
</evidence>
<dbReference type="Proteomes" id="UP000076796">
    <property type="component" value="Unassembled WGS sequence"/>
</dbReference>
<feature type="region of interest" description="Disordered" evidence="1">
    <location>
        <begin position="1"/>
        <end position="28"/>
    </location>
</feature>
<organism evidence="2 3">
    <name type="scientific">Paenibacillus glucanolyticus</name>
    <dbReference type="NCBI Taxonomy" id="59843"/>
    <lineage>
        <taxon>Bacteria</taxon>
        <taxon>Bacillati</taxon>
        <taxon>Bacillota</taxon>
        <taxon>Bacilli</taxon>
        <taxon>Bacillales</taxon>
        <taxon>Paenibacillaceae</taxon>
        <taxon>Paenibacillus</taxon>
    </lineage>
</organism>
<proteinExistence type="predicted"/>